<evidence type="ECO:0000256" key="6">
    <source>
        <dbReference type="ARBA" id="ARBA00022723"/>
    </source>
</evidence>
<dbReference type="PANTHER" id="PTHR45977">
    <property type="entry name" value="TARGET OF ERK KINASE MPK-1"/>
    <property type="match status" value="1"/>
</dbReference>
<reference evidence="14 15" key="1">
    <citation type="journal article" date="2020" name="Nat. Food">
        <title>A phased Vanilla planifolia genome enables genetic improvement of flavour and production.</title>
        <authorList>
            <person name="Hasing T."/>
            <person name="Tang H."/>
            <person name="Brym M."/>
            <person name="Khazi F."/>
            <person name="Huang T."/>
            <person name="Chambers A.H."/>
        </authorList>
    </citation>
    <scope>NUCLEOTIDE SEQUENCE [LARGE SCALE GENOMIC DNA]</scope>
    <source>
        <tissue evidence="14">Leaf</tissue>
    </source>
</reference>
<comment type="caution">
    <text evidence="14">The sequence shown here is derived from an EMBL/GenBank/DDBJ whole genome shotgun (WGS) entry which is preliminary data.</text>
</comment>
<keyword evidence="8" id="KW-0833">Ubl conjugation pathway</keyword>
<evidence type="ECO:0000256" key="5">
    <source>
        <dbReference type="ARBA" id="ARBA00022692"/>
    </source>
</evidence>
<evidence type="ECO:0000256" key="13">
    <source>
        <dbReference type="SAM" id="Phobius"/>
    </source>
</evidence>
<dbReference type="OrthoDB" id="8062037at2759"/>
<evidence type="ECO:0000256" key="4">
    <source>
        <dbReference type="ARBA" id="ARBA00022679"/>
    </source>
</evidence>
<name>A0A835PL89_VANPL</name>
<organism evidence="14 15">
    <name type="scientific">Vanilla planifolia</name>
    <name type="common">Vanilla</name>
    <dbReference type="NCBI Taxonomy" id="51239"/>
    <lineage>
        <taxon>Eukaryota</taxon>
        <taxon>Viridiplantae</taxon>
        <taxon>Streptophyta</taxon>
        <taxon>Embryophyta</taxon>
        <taxon>Tracheophyta</taxon>
        <taxon>Spermatophyta</taxon>
        <taxon>Magnoliopsida</taxon>
        <taxon>Liliopsida</taxon>
        <taxon>Asparagales</taxon>
        <taxon>Orchidaceae</taxon>
        <taxon>Vanilloideae</taxon>
        <taxon>Vanilleae</taxon>
        <taxon>Vanilla</taxon>
    </lineage>
</organism>
<dbReference type="GO" id="GO:0000325">
    <property type="term" value="C:plant-type vacuole"/>
    <property type="evidence" value="ECO:0007669"/>
    <property type="project" value="TreeGrafter"/>
</dbReference>
<dbReference type="GO" id="GO:0016020">
    <property type="term" value="C:membrane"/>
    <property type="evidence" value="ECO:0007669"/>
    <property type="project" value="UniProtKB-SubCell"/>
</dbReference>
<keyword evidence="5 13" id="KW-0812">Transmembrane</keyword>
<feature type="region of interest" description="Disordered" evidence="12">
    <location>
        <begin position="148"/>
        <end position="192"/>
    </location>
</feature>
<evidence type="ECO:0000256" key="12">
    <source>
        <dbReference type="SAM" id="MobiDB-lite"/>
    </source>
</evidence>
<dbReference type="Proteomes" id="UP000639772">
    <property type="component" value="Unassembled WGS sequence"/>
</dbReference>
<dbReference type="AlphaFoldDB" id="A0A835PL89"/>
<keyword evidence="11 13" id="KW-0472">Membrane</keyword>
<evidence type="ECO:0000256" key="10">
    <source>
        <dbReference type="ARBA" id="ARBA00022989"/>
    </source>
</evidence>
<feature type="transmembrane region" description="Helical" evidence="13">
    <location>
        <begin position="212"/>
        <end position="232"/>
    </location>
</feature>
<accession>A0A835PL89</accession>
<sequence>MSATRALSPLAGAAVDPAPLLGARAGGGGEERGRWQSRRPSLRGAARFLRRASSRRLMREPSVLVRESAAEQLEERQSDWAYSRPVVFLDVLWIYGVCGVAVGVLIVSRDERPAMPLRLWIVGYALQCVVHAICVCVEYQRRHAPQQVASGLESGGNGSHGSRNRGGSGPTSPRDFEERGAAGGSYNSELSQEEEGSSIARHIESVNTMFSFIWWIIGFYWVSAGAILYAVADQEGASEEDICRLPKFKFRRTEESEKPSEISRSYEGIMTECGVLIMRLFFHREDAICRERVSFLKKLGMEAEDATRSPPLFGEFAISWSPIDYLH</sequence>
<protein>
    <recommendedName>
        <fullName evidence="3">RING-type E3 ubiquitin transferase</fullName>
        <ecNumber evidence="3">2.3.2.27</ecNumber>
    </recommendedName>
</protein>
<evidence type="ECO:0000256" key="9">
    <source>
        <dbReference type="ARBA" id="ARBA00022833"/>
    </source>
</evidence>
<keyword evidence="4" id="KW-0808">Transferase</keyword>
<comment type="catalytic activity">
    <reaction evidence="1">
        <text>S-ubiquitinyl-[E2 ubiquitin-conjugating enzyme]-L-cysteine + [acceptor protein]-L-lysine = [E2 ubiquitin-conjugating enzyme]-L-cysteine + N(6)-ubiquitinyl-[acceptor protein]-L-lysine.</text>
        <dbReference type="EC" id="2.3.2.27"/>
    </reaction>
</comment>
<feature type="transmembrane region" description="Helical" evidence="13">
    <location>
        <begin position="86"/>
        <end position="107"/>
    </location>
</feature>
<keyword evidence="10 13" id="KW-1133">Transmembrane helix</keyword>
<dbReference type="GO" id="GO:0061630">
    <property type="term" value="F:ubiquitin protein ligase activity"/>
    <property type="evidence" value="ECO:0007669"/>
    <property type="project" value="UniProtKB-EC"/>
</dbReference>
<evidence type="ECO:0000313" key="14">
    <source>
        <dbReference type="EMBL" id="KAG0453794.1"/>
    </source>
</evidence>
<evidence type="ECO:0000256" key="7">
    <source>
        <dbReference type="ARBA" id="ARBA00022771"/>
    </source>
</evidence>
<dbReference type="GO" id="GO:0008270">
    <property type="term" value="F:zinc ion binding"/>
    <property type="evidence" value="ECO:0007669"/>
    <property type="project" value="UniProtKB-KW"/>
</dbReference>
<dbReference type="EMBL" id="JADCNM010000014">
    <property type="protein sequence ID" value="KAG0453794.1"/>
    <property type="molecule type" value="Genomic_DNA"/>
</dbReference>
<evidence type="ECO:0000256" key="11">
    <source>
        <dbReference type="ARBA" id="ARBA00023136"/>
    </source>
</evidence>
<keyword evidence="7" id="KW-0863">Zinc-finger</keyword>
<dbReference type="EC" id="2.3.2.27" evidence="3"/>
<dbReference type="GO" id="GO:0016567">
    <property type="term" value="P:protein ubiquitination"/>
    <property type="evidence" value="ECO:0007669"/>
    <property type="project" value="TreeGrafter"/>
</dbReference>
<evidence type="ECO:0000256" key="2">
    <source>
        <dbReference type="ARBA" id="ARBA00004141"/>
    </source>
</evidence>
<comment type="subcellular location">
    <subcellularLocation>
        <location evidence="2">Membrane</location>
        <topology evidence="2">Multi-pass membrane protein</topology>
    </subcellularLocation>
</comment>
<evidence type="ECO:0000256" key="1">
    <source>
        <dbReference type="ARBA" id="ARBA00000900"/>
    </source>
</evidence>
<feature type="compositionally biased region" description="Gly residues" evidence="12">
    <location>
        <begin position="153"/>
        <end position="169"/>
    </location>
</feature>
<proteinExistence type="predicted"/>
<keyword evidence="6" id="KW-0479">Metal-binding</keyword>
<dbReference type="GO" id="GO:0006511">
    <property type="term" value="P:ubiquitin-dependent protein catabolic process"/>
    <property type="evidence" value="ECO:0007669"/>
    <property type="project" value="TreeGrafter"/>
</dbReference>
<keyword evidence="9" id="KW-0862">Zinc</keyword>
<evidence type="ECO:0000256" key="8">
    <source>
        <dbReference type="ARBA" id="ARBA00022786"/>
    </source>
</evidence>
<evidence type="ECO:0000313" key="15">
    <source>
        <dbReference type="Proteomes" id="UP000639772"/>
    </source>
</evidence>
<feature type="transmembrane region" description="Helical" evidence="13">
    <location>
        <begin position="119"/>
        <end position="137"/>
    </location>
</feature>
<dbReference type="PANTHER" id="PTHR45977:SF28">
    <property type="entry name" value="OS02G0674700 PROTEIN"/>
    <property type="match status" value="1"/>
</dbReference>
<gene>
    <name evidence="14" type="ORF">HPP92_025098</name>
</gene>
<evidence type="ECO:0000256" key="3">
    <source>
        <dbReference type="ARBA" id="ARBA00012483"/>
    </source>
</evidence>